<feature type="region of interest" description="Disordered" evidence="13">
    <location>
        <begin position="97"/>
        <end position="181"/>
    </location>
</feature>
<dbReference type="OrthoDB" id="7392242at2"/>
<dbReference type="Pfam" id="PF03840">
    <property type="entry name" value="SecG"/>
    <property type="match status" value="1"/>
</dbReference>
<keyword evidence="10 12" id="KW-0472">Membrane</keyword>
<keyword evidence="6 12" id="KW-0812">Transmembrane</keyword>
<dbReference type="STRING" id="1292034.OR37_00367"/>
<sequence precursor="true">MLIGVLLAINIVVCLALIGVVLLQRSEGGALGMGGGSSSFMTARGAGDLLTRITWILFSVFLIISLILTILTGRMDRGGSVADRLNIQGLDAKTLNAAPQPAVPTPGSLNSLPASPSNAPAGAIQAPTPQINAPTPAAPAPKAEAPKAEKKPAAASKAAEKPAEAAAPPTVSAPPASQPKS</sequence>
<dbReference type="PANTHER" id="PTHR34182">
    <property type="entry name" value="PROTEIN-EXPORT MEMBRANE PROTEIN SECG"/>
    <property type="match status" value="1"/>
</dbReference>
<feature type="compositionally biased region" description="Low complexity" evidence="13">
    <location>
        <begin position="164"/>
        <end position="181"/>
    </location>
</feature>
<evidence type="ECO:0000256" key="10">
    <source>
        <dbReference type="ARBA" id="ARBA00023136"/>
    </source>
</evidence>
<dbReference type="GO" id="GO:0015450">
    <property type="term" value="F:protein-transporting ATPase activity"/>
    <property type="evidence" value="ECO:0007669"/>
    <property type="project" value="UniProtKB-UniRule"/>
</dbReference>
<evidence type="ECO:0000256" key="1">
    <source>
        <dbReference type="ARBA" id="ARBA00004651"/>
    </source>
</evidence>
<dbReference type="PRINTS" id="PR01651">
    <property type="entry name" value="SECGEXPORT"/>
</dbReference>
<keyword evidence="8 12" id="KW-1133">Transmembrane helix</keyword>
<dbReference type="GO" id="GO:0043952">
    <property type="term" value="P:protein transport by the Sec complex"/>
    <property type="evidence" value="ECO:0007669"/>
    <property type="project" value="TreeGrafter"/>
</dbReference>
<evidence type="ECO:0000313" key="14">
    <source>
        <dbReference type="EMBL" id="ENZ83859.1"/>
    </source>
</evidence>
<evidence type="ECO:0000256" key="3">
    <source>
        <dbReference type="ARBA" id="ARBA00017876"/>
    </source>
</evidence>
<evidence type="ECO:0000256" key="4">
    <source>
        <dbReference type="ARBA" id="ARBA00022448"/>
    </source>
</evidence>
<evidence type="ECO:0000256" key="12">
    <source>
        <dbReference type="RuleBase" id="RU365087"/>
    </source>
</evidence>
<gene>
    <name evidence="14" type="ORF">OR37_00367</name>
</gene>
<reference evidence="14 15" key="1">
    <citation type="journal article" date="2013" name="Genome Announc.">
        <title>Draft Genome Sequence for Caulobacter sp. Strain OR37, a Bacterium Tolerant to Heavy Metals.</title>
        <authorList>
            <person name="Utturkar S.M."/>
            <person name="Bollmann A."/>
            <person name="Brzoska R.M."/>
            <person name="Klingeman D.M."/>
            <person name="Epstein S.E."/>
            <person name="Palumbo A.V."/>
            <person name="Brown S.D."/>
        </authorList>
    </citation>
    <scope>NUCLEOTIDE SEQUENCE [LARGE SCALE GENOMIC DNA]</scope>
    <source>
        <strain evidence="14 15">OR37</strain>
    </source>
</reference>
<evidence type="ECO:0000256" key="5">
    <source>
        <dbReference type="ARBA" id="ARBA00022475"/>
    </source>
</evidence>
<evidence type="ECO:0000256" key="13">
    <source>
        <dbReference type="SAM" id="MobiDB-lite"/>
    </source>
</evidence>
<protein>
    <recommendedName>
        <fullName evidence="3 12">Protein-export membrane protein SecG</fullName>
    </recommendedName>
</protein>
<organism evidence="14 15">
    <name type="scientific">Caulobacter vibrioides OR37</name>
    <dbReference type="NCBI Taxonomy" id="1292034"/>
    <lineage>
        <taxon>Bacteria</taxon>
        <taxon>Pseudomonadati</taxon>
        <taxon>Pseudomonadota</taxon>
        <taxon>Alphaproteobacteria</taxon>
        <taxon>Caulobacterales</taxon>
        <taxon>Caulobacteraceae</taxon>
        <taxon>Caulobacter</taxon>
    </lineage>
</organism>
<dbReference type="PATRIC" id="fig|1292034.3.peg.363"/>
<dbReference type="Proteomes" id="UP000013063">
    <property type="component" value="Unassembled WGS sequence"/>
</dbReference>
<evidence type="ECO:0000256" key="2">
    <source>
        <dbReference type="ARBA" id="ARBA00008445"/>
    </source>
</evidence>
<evidence type="ECO:0000313" key="15">
    <source>
        <dbReference type="Proteomes" id="UP000013063"/>
    </source>
</evidence>
<comment type="caution">
    <text evidence="12">Lacks conserved residue(s) required for the propagation of feature annotation.</text>
</comment>
<keyword evidence="4 12" id="KW-0813">Transport</keyword>
<keyword evidence="9 12" id="KW-0811">Translocation</keyword>
<dbReference type="RefSeq" id="WP_004615435.1">
    <property type="nucleotide sequence ID" value="NZ_APMP01000001.1"/>
</dbReference>
<feature type="transmembrane region" description="Helical" evidence="12">
    <location>
        <begin position="52"/>
        <end position="71"/>
    </location>
</feature>
<dbReference type="GO" id="GO:0005886">
    <property type="term" value="C:plasma membrane"/>
    <property type="evidence" value="ECO:0007669"/>
    <property type="project" value="UniProtKB-SubCell"/>
</dbReference>
<dbReference type="GO" id="GO:0065002">
    <property type="term" value="P:intracellular protein transmembrane transport"/>
    <property type="evidence" value="ECO:0007669"/>
    <property type="project" value="TreeGrafter"/>
</dbReference>
<dbReference type="NCBIfam" id="TIGR00810">
    <property type="entry name" value="secG"/>
    <property type="match status" value="1"/>
</dbReference>
<comment type="caution">
    <text evidence="14">The sequence shown here is derived from an EMBL/GenBank/DDBJ whole genome shotgun (WGS) entry which is preliminary data.</text>
</comment>
<name>R0EPU2_CAUVI</name>
<accession>R0EPU2</accession>
<proteinExistence type="inferred from homology"/>
<comment type="subcellular location">
    <subcellularLocation>
        <location evidence="1 12">Cell membrane</location>
        <topology evidence="1 12">Multi-pass membrane protein</topology>
    </subcellularLocation>
</comment>
<keyword evidence="15" id="KW-1185">Reference proteome</keyword>
<dbReference type="GO" id="GO:0009306">
    <property type="term" value="P:protein secretion"/>
    <property type="evidence" value="ECO:0007669"/>
    <property type="project" value="UniProtKB-UniRule"/>
</dbReference>
<keyword evidence="5 12" id="KW-1003">Cell membrane</keyword>
<dbReference type="PANTHER" id="PTHR34182:SF1">
    <property type="entry name" value="PROTEIN-EXPORT MEMBRANE PROTEIN SECG"/>
    <property type="match status" value="1"/>
</dbReference>
<dbReference type="EMBL" id="APMP01000001">
    <property type="protein sequence ID" value="ENZ83859.1"/>
    <property type="molecule type" value="Genomic_DNA"/>
</dbReference>
<evidence type="ECO:0000256" key="9">
    <source>
        <dbReference type="ARBA" id="ARBA00023010"/>
    </source>
</evidence>
<dbReference type="eggNOG" id="COG1314">
    <property type="taxonomic scope" value="Bacteria"/>
</dbReference>
<comment type="similarity">
    <text evidence="2 12">Belongs to the SecG family.</text>
</comment>
<keyword evidence="7 12" id="KW-0653">Protein transport</keyword>
<evidence type="ECO:0000256" key="8">
    <source>
        <dbReference type="ARBA" id="ARBA00022989"/>
    </source>
</evidence>
<dbReference type="AlphaFoldDB" id="R0EPU2"/>
<feature type="compositionally biased region" description="Polar residues" evidence="13">
    <location>
        <begin position="107"/>
        <end position="118"/>
    </location>
</feature>
<feature type="compositionally biased region" description="Basic and acidic residues" evidence="13">
    <location>
        <begin position="144"/>
        <end position="163"/>
    </location>
</feature>
<evidence type="ECO:0000256" key="11">
    <source>
        <dbReference type="ARBA" id="ARBA00025182"/>
    </source>
</evidence>
<dbReference type="InterPro" id="IPR004692">
    <property type="entry name" value="SecG"/>
</dbReference>
<comment type="function">
    <text evidence="11 12">Involved in protein export. Participates in an early event of protein translocation.</text>
</comment>
<evidence type="ECO:0000256" key="6">
    <source>
        <dbReference type="ARBA" id="ARBA00022692"/>
    </source>
</evidence>
<evidence type="ECO:0000256" key="7">
    <source>
        <dbReference type="ARBA" id="ARBA00022927"/>
    </source>
</evidence>